<keyword evidence="5" id="KW-1185">Reference proteome</keyword>
<proteinExistence type="predicted"/>
<evidence type="ECO:0000259" key="3">
    <source>
        <dbReference type="SMART" id="SM00829"/>
    </source>
</evidence>
<dbReference type="OrthoDB" id="9787435at2"/>
<dbReference type="Proteomes" id="UP000321051">
    <property type="component" value="Unassembled WGS sequence"/>
</dbReference>
<dbReference type="Gene3D" id="3.90.180.10">
    <property type="entry name" value="Medium-chain alcohol dehydrogenases, catalytic domain"/>
    <property type="match status" value="1"/>
</dbReference>
<dbReference type="InterPro" id="IPR036291">
    <property type="entry name" value="NAD(P)-bd_dom_sf"/>
</dbReference>
<reference evidence="4 5" key="1">
    <citation type="submission" date="2019-07" db="EMBL/GenBank/DDBJ databases">
        <title>Whole genome shotgun sequence of Marinococcus halophilus NBRC 102359.</title>
        <authorList>
            <person name="Hosoyama A."/>
            <person name="Uohara A."/>
            <person name="Ohji S."/>
            <person name="Ichikawa N."/>
        </authorList>
    </citation>
    <scope>NUCLEOTIDE SEQUENCE [LARGE SCALE GENOMIC DNA]</scope>
    <source>
        <strain evidence="4 5">NBRC 102359</strain>
    </source>
</reference>
<dbReference type="PANTHER" id="PTHR48106">
    <property type="entry name" value="QUINONE OXIDOREDUCTASE PIG3-RELATED"/>
    <property type="match status" value="1"/>
</dbReference>
<protein>
    <submittedName>
        <fullName evidence="4">Alcohol dehydrogenase</fullName>
    </submittedName>
</protein>
<feature type="domain" description="Enoyl reductase (ER)" evidence="3">
    <location>
        <begin position="15"/>
        <end position="328"/>
    </location>
</feature>
<keyword evidence="1" id="KW-0521">NADP</keyword>
<gene>
    <name evidence="4" type="ORF">MHA01_05110</name>
</gene>
<dbReference type="CDD" id="cd05282">
    <property type="entry name" value="ETR_like"/>
    <property type="match status" value="1"/>
</dbReference>
<evidence type="ECO:0000313" key="5">
    <source>
        <dbReference type="Proteomes" id="UP000321051"/>
    </source>
</evidence>
<dbReference type="InterPro" id="IPR011032">
    <property type="entry name" value="GroES-like_sf"/>
</dbReference>
<name>A0A510Y2R2_MARHA</name>
<dbReference type="SUPFAM" id="SSF51735">
    <property type="entry name" value="NAD(P)-binding Rossmann-fold domains"/>
    <property type="match status" value="1"/>
</dbReference>
<evidence type="ECO:0000256" key="2">
    <source>
        <dbReference type="ARBA" id="ARBA00023002"/>
    </source>
</evidence>
<dbReference type="Pfam" id="PF08240">
    <property type="entry name" value="ADH_N"/>
    <property type="match status" value="1"/>
</dbReference>
<accession>A0A510Y2R2</accession>
<dbReference type="InterPro" id="IPR013154">
    <property type="entry name" value="ADH-like_N"/>
</dbReference>
<dbReference type="Pfam" id="PF13602">
    <property type="entry name" value="ADH_zinc_N_2"/>
    <property type="match status" value="1"/>
</dbReference>
<comment type="caution">
    <text evidence="4">The sequence shown here is derived from an EMBL/GenBank/DDBJ whole genome shotgun (WGS) entry which is preliminary data.</text>
</comment>
<dbReference type="GO" id="GO:0016651">
    <property type="term" value="F:oxidoreductase activity, acting on NAD(P)H"/>
    <property type="evidence" value="ECO:0007669"/>
    <property type="project" value="TreeGrafter"/>
</dbReference>
<dbReference type="EMBL" id="BJUN01000002">
    <property type="protein sequence ID" value="GEK57606.1"/>
    <property type="molecule type" value="Genomic_DNA"/>
</dbReference>
<dbReference type="RefSeq" id="WP_094907548.1">
    <property type="nucleotide sequence ID" value="NZ_BJUN01000002.1"/>
</dbReference>
<dbReference type="PANTHER" id="PTHR48106:SF2">
    <property type="entry name" value="ZN2+-BINDING DEHYDROGENASE"/>
    <property type="match status" value="1"/>
</dbReference>
<evidence type="ECO:0000256" key="1">
    <source>
        <dbReference type="ARBA" id="ARBA00022857"/>
    </source>
</evidence>
<dbReference type="Gene3D" id="3.40.50.720">
    <property type="entry name" value="NAD(P)-binding Rossmann-like Domain"/>
    <property type="match status" value="1"/>
</dbReference>
<sequence>MTPISMKAYVEAFGNPSEQLGIRLEEKKELKTDEVEVRMQLSPVNPSDLIPIYGRYAHRVTLPLVPGYEGVGVVERVGKGVSRRVLGQRVLPLRGEGTWQTVVHAPAALAVPVPDSLSDETAAQMYINPVTAYVLLTEKLKIPSGGMLVINAANSVMRRLLIQLAAGMNIRVVGLVRRRAVINELMQLGAHKIIAAKEGEEALQLESVLQGEKADAAVDMVGGASGTALARSVKPGKTLLALGLLSGRPLDWEYTTETLGVKGKMFHLRHWNAAVSGERFQQVFQTLFHMMESGRLLLPPVQHTYPLGQAREALQFYENGKNSGKIIFSRP</sequence>
<dbReference type="SMART" id="SM00829">
    <property type="entry name" value="PKS_ER"/>
    <property type="match status" value="1"/>
</dbReference>
<dbReference type="GO" id="GO:0070402">
    <property type="term" value="F:NADPH binding"/>
    <property type="evidence" value="ECO:0007669"/>
    <property type="project" value="TreeGrafter"/>
</dbReference>
<evidence type="ECO:0000313" key="4">
    <source>
        <dbReference type="EMBL" id="GEK57606.1"/>
    </source>
</evidence>
<keyword evidence="2" id="KW-0560">Oxidoreductase</keyword>
<dbReference type="InterPro" id="IPR020843">
    <property type="entry name" value="ER"/>
</dbReference>
<dbReference type="STRING" id="1371.GCA_900166605_00577"/>
<organism evidence="4 5">
    <name type="scientific">Marinococcus halophilus</name>
    <dbReference type="NCBI Taxonomy" id="1371"/>
    <lineage>
        <taxon>Bacteria</taxon>
        <taxon>Bacillati</taxon>
        <taxon>Bacillota</taxon>
        <taxon>Bacilli</taxon>
        <taxon>Bacillales</taxon>
        <taxon>Bacillaceae</taxon>
        <taxon>Marinococcus</taxon>
    </lineage>
</organism>
<dbReference type="AlphaFoldDB" id="A0A510Y2R2"/>
<dbReference type="SUPFAM" id="SSF50129">
    <property type="entry name" value="GroES-like"/>
    <property type="match status" value="1"/>
</dbReference>